<protein>
    <submittedName>
        <fullName evidence="7">LptF/LptG family permease</fullName>
    </submittedName>
</protein>
<keyword evidence="2" id="KW-1003">Cell membrane</keyword>
<comment type="caution">
    <text evidence="7">The sequence shown here is derived from an EMBL/GenBank/DDBJ whole genome shotgun (WGS) entry which is preliminary data.</text>
</comment>
<evidence type="ECO:0000256" key="3">
    <source>
        <dbReference type="ARBA" id="ARBA00022692"/>
    </source>
</evidence>
<reference evidence="7 8" key="1">
    <citation type="journal article" date="2017" name="Int. J. Syst. Evol. Microbiol.">
        <title>Marinicauda algicola sp. nov., isolated from a marine red alga Rhodosorus marinus.</title>
        <authorList>
            <person name="Jeong S.E."/>
            <person name="Jeon S.H."/>
            <person name="Chun B.H."/>
            <person name="Kim D.W."/>
            <person name="Jeon C.O."/>
        </authorList>
    </citation>
    <scope>NUCLEOTIDE SEQUENCE [LARGE SCALE GENOMIC DNA]</scope>
    <source>
        <strain evidence="7 8">JCM 31718</strain>
    </source>
</reference>
<evidence type="ECO:0000256" key="1">
    <source>
        <dbReference type="ARBA" id="ARBA00004651"/>
    </source>
</evidence>
<comment type="subcellular location">
    <subcellularLocation>
        <location evidence="1">Cell membrane</location>
        <topology evidence="1">Multi-pass membrane protein</topology>
    </subcellularLocation>
</comment>
<dbReference type="Proteomes" id="UP000308054">
    <property type="component" value="Unassembled WGS sequence"/>
</dbReference>
<accession>A0A4S2H2V0</accession>
<dbReference type="AlphaFoldDB" id="A0A4S2H2V0"/>
<gene>
    <name evidence="7" type="ORF">E5163_01625</name>
</gene>
<feature type="transmembrane region" description="Helical" evidence="6">
    <location>
        <begin position="12"/>
        <end position="29"/>
    </location>
</feature>
<evidence type="ECO:0000313" key="7">
    <source>
        <dbReference type="EMBL" id="TGY89866.1"/>
    </source>
</evidence>
<feature type="transmembrane region" description="Helical" evidence="6">
    <location>
        <begin position="304"/>
        <end position="325"/>
    </location>
</feature>
<dbReference type="GO" id="GO:0015920">
    <property type="term" value="P:lipopolysaccharide transport"/>
    <property type="evidence" value="ECO:0007669"/>
    <property type="project" value="TreeGrafter"/>
</dbReference>
<dbReference type="Pfam" id="PF03739">
    <property type="entry name" value="LptF_LptG"/>
    <property type="match status" value="1"/>
</dbReference>
<dbReference type="PANTHER" id="PTHR33529">
    <property type="entry name" value="SLR0882 PROTEIN-RELATED"/>
    <property type="match status" value="1"/>
</dbReference>
<organism evidence="7 8">
    <name type="scientific">Marinicauda algicola</name>
    <dbReference type="NCBI Taxonomy" id="2029849"/>
    <lineage>
        <taxon>Bacteria</taxon>
        <taxon>Pseudomonadati</taxon>
        <taxon>Pseudomonadota</taxon>
        <taxon>Alphaproteobacteria</taxon>
        <taxon>Maricaulales</taxon>
        <taxon>Maricaulaceae</taxon>
        <taxon>Marinicauda</taxon>
    </lineage>
</organism>
<sequence>MNLYQRYLFRQGLWPVLTTLAALTGLAVMTQSLANIELVADRRETAFTFVWITLLAMPQIVALILPVAVFIAVAMSMNRLVNDSELTVGAAAGMSRRQRLTPFVRLAVYALLINLVINLFVQPVAFREMRQTVYDVRTDLAASFMRAGEFVDLGASVTFYAREVGENGVMRDVFIQDGRGAESRAYAAAQGLITRTERGPVMLLQQGQLSQTDEQGELTTLAFERYEFDLAAFIDPTAAFFFKESDRFLPELLDPTPTDLARARGAASLKAEGHYRLSAPLYNLAFALFAASAFLAVEHRRTGYVRFIVLGGALAMGLRLLGFAVQAAASDDAGFNWLQYAVPLFGIAMAITAINRPDRLIRRLSGGPRRRAA</sequence>
<evidence type="ECO:0000256" key="2">
    <source>
        <dbReference type="ARBA" id="ARBA00022475"/>
    </source>
</evidence>
<keyword evidence="3 6" id="KW-0812">Transmembrane</keyword>
<dbReference type="RefSeq" id="WP_135994363.1">
    <property type="nucleotide sequence ID" value="NZ_CP071057.1"/>
</dbReference>
<name>A0A4S2H2V0_9PROT</name>
<dbReference type="InterPro" id="IPR005495">
    <property type="entry name" value="LptG/LptF_permease"/>
</dbReference>
<keyword evidence="8" id="KW-1185">Reference proteome</keyword>
<keyword evidence="4 6" id="KW-1133">Transmembrane helix</keyword>
<feature type="transmembrane region" description="Helical" evidence="6">
    <location>
        <begin position="279"/>
        <end position="297"/>
    </location>
</feature>
<evidence type="ECO:0000256" key="4">
    <source>
        <dbReference type="ARBA" id="ARBA00022989"/>
    </source>
</evidence>
<feature type="transmembrane region" description="Helical" evidence="6">
    <location>
        <begin position="103"/>
        <end position="121"/>
    </location>
</feature>
<feature type="transmembrane region" description="Helical" evidence="6">
    <location>
        <begin position="49"/>
        <end position="74"/>
    </location>
</feature>
<dbReference type="GO" id="GO:0043190">
    <property type="term" value="C:ATP-binding cassette (ABC) transporter complex"/>
    <property type="evidence" value="ECO:0007669"/>
    <property type="project" value="TreeGrafter"/>
</dbReference>
<dbReference type="OrthoDB" id="8477889at2"/>
<evidence type="ECO:0000313" key="8">
    <source>
        <dbReference type="Proteomes" id="UP000308054"/>
    </source>
</evidence>
<feature type="transmembrane region" description="Helical" evidence="6">
    <location>
        <begin position="337"/>
        <end position="354"/>
    </location>
</feature>
<evidence type="ECO:0000256" key="6">
    <source>
        <dbReference type="SAM" id="Phobius"/>
    </source>
</evidence>
<evidence type="ECO:0000256" key="5">
    <source>
        <dbReference type="ARBA" id="ARBA00023136"/>
    </source>
</evidence>
<dbReference type="EMBL" id="SRXW01000001">
    <property type="protein sequence ID" value="TGY89866.1"/>
    <property type="molecule type" value="Genomic_DNA"/>
</dbReference>
<proteinExistence type="predicted"/>
<dbReference type="PANTHER" id="PTHR33529:SF6">
    <property type="entry name" value="YJGP_YJGQ FAMILY PERMEASE"/>
    <property type="match status" value="1"/>
</dbReference>
<keyword evidence="5 6" id="KW-0472">Membrane</keyword>